<keyword evidence="2" id="KW-0813">Transport</keyword>
<keyword evidence="6 7" id="KW-0472">Membrane</keyword>
<dbReference type="PROSITE" id="PS50939">
    <property type="entry name" value="CYTOCHROME_B561"/>
    <property type="match status" value="1"/>
</dbReference>
<dbReference type="InterPro" id="IPR015920">
    <property type="entry name" value="Cellobiose_DH-like_cyt"/>
</dbReference>
<gene>
    <name evidence="9" type="ORF">P154DRAFT_386747</name>
</gene>
<keyword evidence="5 7" id="KW-1133">Transmembrane helix</keyword>
<name>A0A6A5X146_9PLEO</name>
<dbReference type="Pfam" id="PF03188">
    <property type="entry name" value="Cytochrom_B561"/>
    <property type="match status" value="1"/>
</dbReference>
<comment type="subcellular location">
    <subcellularLocation>
        <location evidence="1">Membrane</location>
    </subcellularLocation>
</comment>
<dbReference type="InterPro" id="IPR006593">
    <property type="entry name" value="Cyt_b561/ferric_Rdtase_TM"/>
</dbReference>
<dbReference type="SUPFAM" id="SSF49344">
    <property type="entry name" value="CBD9-like"/>
    <property type="match status" value="1"/>
</dbReference>
<sequence>TEITHSAFVLPTTYGNIAFATTAVRDVGDLYIHVEAPAVNSWFAFGTGLGMKGSLMWVFYRDEREKGIVLSTRTAAGNLEPRHTDQIPCELNIRNGITNGLIKPSDGPEIYVANVYCKNINKYLLSSIPVLDFSNTAQPFIFALGPTDKTVHTNKKDALIRRHTLTGQFTLSLPPATVNTTTAVSQTQLARISVWSNHHSSLSSSGPRTDNGAWKGSFHAALMCGTYIIVFPAGVLLLRVFESVLAHAWTQAFGVFLLFCGTGIALHLSLAYNHAKRLDSLHQILGLSVVSLTLIQLALGILHHWLFAKHGRPTILGHIHLYLGPLVLLLGAANGFLGFRFAGGSSHNLMYGIFVAVVFIGLALVLWW</sequence>
<accession>A0A6A5X146</accession>
<evidence type="ECO:0000256" key="3">
    <source>
        <dbReference type="ARBA" id="ARBA00022692"/>
    </source>
</evidence>
<dbReference type="EMBL" id="ML977560">
    <property type="protein sequence ID" value="KAF2006451.1"/>
    <property type="molecule type" value="Genomic_DNA"/>
</dbReference>
<evidence type="ECO:0000256" key="6">
    <source>
        <dbReference type="ARBA" id="ARBA00023136"/>
    </source>
</evidence>
<evidence type="ECO:0000256" key="5">
    <source>
        <dbReference type="ARBA" id="ARBA00022989"/>
    </source>
</evidence>
<feature type="transmembrane region" description="Helical" evidence="7">
    <location>
        <begin position="349"/>
        <end position="367"/>
    </location>
</feature>
<dbReference type="CDD" id="cd08760">
    <property type="entry name" value="Cyt_b561_FRRS1_like"/>
    <property type="match status" value="1"/>
</dbReference>
<dbReference type="OrthoDB" id="19261at2759"/>
<feature type="transmembrane region" description="Helical" evidence="7">
    <location>
        <begin position="42"/>
        <end position="60"/>
    </location>
</feature>
<evidence type="ECO:0000259" key="8">
    <source>
        <dbReference type="PROSITE" id="PS50939"/>
    </source>
</evidence>
<feature type="transmembrane region" description="Helical" evidence="7">
    <location>
        <begin position="319"/>
        <end position="337"/>
    </location>
</feature>
<evidence type="ECO:0000313" key="9">
    <source>
        <dbReference type="EMBL" id="KAF2006451.1"/>
    </source>
</evidence>
<dbReference type="AlphaFoldDB" id="A0A6A5X146"/>
<evidence type="ECO:0000256" key="7">
    <source>
        <dbReference type="SAM" id="Phobius"/>
    </source>
</evidence>
<feature type="transmembrane region" description="Helical" evidence="7">
    <location>
        <begin position="218"/>
        <end position="241"/>
    </location>
</feature>
<protein>
    <submittedName>
        <fullName evidence="9">Iron reductase domain protein</fullName>
    </submittedName>
</protein>
<dbReference type="Gene3D" id="2.60.40.1210">
    <property type="entry name" value="Cellobiose dehydrogenase, cytochrome domain"/>
    <property type="match status" value="1"/>
</dbReference>
<dbReference type="CDD" id="cd09630">
    <property type="entry name" value="CDH_like_cytochrome"/>
    <property type="match status" value="1"/>
</dbReference>
<keyword evidence="3 7" id="KW-0812">Transmembrane</keyword>
<evidence type="ECO:0000256" key="2">
    <source>
        <dbReference type="ARBA" id="ARBA00022448"/>
    </source>
</evidence>
<dbReference type="Proteomes" id="UP000799779">
    <property type="component" value="Unassembled WGS sequence"/>
</dbReference>
<reference evidence="9" key="1">
    <citation type="journal article" date="2020" name="Stud. Mycol.">
        <title>101 Dothideomycetes genomes: a test case for predicting lifestyles and emergence of pathogens.</title>
        <authorList>
            <person name="Haridas S."/>
            <person name="Albert R."/>
            <person name="Binder M."/>
            <person name="Bloem J."/>
            <person name="Labutti K."/>
            <person name="Salamov A."/>
            <person name="Andreopoulos B."/>
            <person name="Baker S."/>
            <person name="Barry K."/>
            <person name="Bills G."/>
            <person name="Bluhm B."/>
            <person name="Cannon C."/>
            <person name="Castanera R."/>
            <person name="Culley D."/>
            <person name="Daum C."/>
            <person name="Ezra D."/>
            <person name="Gonzalez J."/>
            <person name="Henrissat B."/>
            <person name="Kuo A."/>
            <person name="Liang C."/>
            <person name="Lipzen A."/>
            <person name="Lutzoni F."/>
            <person name="Magnuson J."/>
            <person name="Mondo S."/>
            <person name="Nolan M."/>
            <person name="Ohm R."/>
            <person name="Pangilinan J."/>
            <person name="Park H.-J."/>
            <person name="Ramirez L."/>
            <person name="Alfaro M."/>
            <person name="Sun H."/>
            <person name="Tritt A."/>
            <person name="Yoshinaga Y."/>
            <person name="Zwiers L.-H."/>
            <person name="Turgeon B."/>
            <person name="Goodwin S."/>
            <person name="Spatafora J."/>
            <person name="Crous P."/>
            <person name="Grigoriev I."/>
        </authorList>
    </citation>
    <scope>NUCLEOTIDE SEQUENCE</scope>
    <source>
        <strain evidence="9">CBS 123094</strain>
    </source>
</reference>
<feature type="transmembrane region" description="Helical" evidence="7">
    <location>
        <begin position="284"/>
        <end position="307"/>
    </location>
</feature>
<dbReference type="GO" id="GO:0016020">
    <property type="term" value="C:membrane"/>
    <property type="evidence" value="ECO:0007669"/>
    <property type="project" value="UniProtKB-SubCell"/>
</dbReference>
<feature type="domain" description="Cytochrome b561" evidence="8">
    <location>
        <begin position="180"/>
        <end position="368"/>
    </location>
</feature>
<feature type="non-terminal residue" evidence="9">
    <location>
        <position position="368"/>
    </location>
</feature>
<evidence type="ECO:0000313" key="10">
    <source>
        <dbReference type="Proteomes" id="UP000799779"/>
    </source>
</evidence>
<evidence type="ECO:0000256" key="4">
    <source>
        <dbReference type="ARBA" id="ARBA00022982"/>
    </source>
</evidence>
<keyword evidence="4" id="KW-0249">Electron transport</keyword>
<dbReference type="Pfam" id="PF16010">
    <property type="entry name" value="CDH-cyt"/>
    <property type="match status" value="1"/>
</dbReference>
<dbReference type="PANTHER" id="PTHR47797:SF1">
    <property type="entry name" value="CYTOCHROME B561 DOMAIN-CONTAINING PROTEIN-RELATED"/>
    <property type="match status" value="1"/>
</dbReference>
<evidence type="ECO:0000256" key="1">
    <source>
        <dbReference type="ARBA" id="ARBA00004370"/>
    </source>
</evidence>
<dbReference type="PANTHER" id="PTHR47797">
    <property type="entry name" value="DEHYDROGENASE, PUTATIVE (AFU_ORTHOLOGUE AFUA_8G05805)-RELATED"/>
    <property type="match status" value="1"/>
</dbReference>
<feature type="transmembrane region" description="Helical" evidence="7">
    <location>
        <begin position="253"/>
        <end position="272"/>
    </location>
</feature>
<proteinExistence type="predicted"/>
<feature type="non-terminal residue" evidence="9">
    <location>
        <position position="1"/>
    </location>
</feature>
<organism evidence="9 10">
    <name type="scientific">Amniculicola lignicola CBS 123094</name>
    <dbReference type="NCBI Taxonomy" id="1392246"/>
    <lineage>
        <taxon>Eukaryota</taxon>
        <taxon>Fungi</taxon>
        <taxon>Dikarya</taxon>
        <taxon>Ascomycota</taxon>
        <taxon>Pezizomycotina</taxon>
        <taxon>Dothideomycetes</taxon>
        <taxon>Pleosporomycetidae</taxon>
        <taxon>Pleosporales</taxon>
        <taxon>Amniculicolaceae</taxon>
        <taxon>Amniculicola</taxon>
    </lineage>
</organism>
<keyword evidence="10" id="KW-1185">Reference proteome</keyword>